<dbReference type="EMBL" id="JAOYFB010000036">
    <property type="protein sequence ID" value="KAK4020602.1"/>
    <property type="molecule type" value="Genomic_DNA"/>
</dbReference>
<accession>A0ABR0A629</accession>
<reference evidence="1 2" key="1">
    <citation type="journal article" date="2023" name="Nucleic Acids Res.">
        <title>The hologenome of Daphnia magna reveals possible DNA methylation and microbiome-mediated evolution of the host genome.</title>
        <authorList>
            <person name="Chaturvedi A."/>
            <person name="Li X."/>
            <person name="Dhandapani V."/>
            <person name="Marshall H."/>
            <person name="Kissane S."/>
            <person name="Cuenca-Cambronero M."/>
            <person name="Asole G."/>
            <person name="Calvet F."/>
            <person name="Ruiz-Romero M."/>
            <person name="Marangio P."/>
            <person name="Guigo R."/>
            <person name="Rago D."/>
            <person name="Mirbahai L."/>
            <person name="Eastwood N."/>
            <person name="Colbourne J.K."/>
            <person name="Zhou J."/>
            <person name="Mallon E."/>
            <person name="Orsini L."/>
        </authorList>
    </citation>
    <scope>NUCLEOTIDE SEQUENCE [LARGE SCALE GENOMIC DNA]</scope>
    <source>
        <strain evidence="1">LRV0_1</strain>
    </source>
</reference>
<evidence type="ECO:0000313" key="2">
    <source>
        <dbReference type="Proteomes" id="UP001234178"/>
    </source>
</evidence>
<protein>
    <submittedName>
        <fullName evidence="1">Uncharacterized protein</fullName>
    </submittedName>
</protein>
<gene>
    <name evidence="1" type="ORF">OUZ56_002566</name>
</gene>
<dbReference type="Proteomes" id="UP001234178">
    <property type="component" value="Unassembled WGS sequence"/>
</dbReference>
<organism evidence="1 2">
    <name type="scientific">Daphnia magna</name>
    <dbReference type="NCBI Taxonomy" id="35525"/>
    <lineage>
        <taxon>Eukaryota</taxon>
        <taxon>Metazoa</taxon>
        <taxon>Ecdysozoa</taxon>
        <taxon>Arthropoda</taxon>
        <taxon>Crustacea</taxon>
        <taxon>Branchiopoda</taxon>
        <taxon>Diplostraca</taxon>
        <taxon>Cladocera</taxon>
        <taxon>Anomopoda</taxon>
        <taxon>Daphniidae</taxon>
        <taxon>Daphnia</taxon>
    </lineage>
</organism>
<sequence length="71" mass="7953">MVPFRCQAWPTPSVIETVLVKLLLQDTPCLGLDLSPFVDLEKQGLDQPFYSHTYHWNSGMVAVVAGHSLVR</sequence>
<proteinExistence type="predicted"/>
<keyword evidence="2" id="KW-1185">Reference proteome</keyword>
<comment type="caution">
    <text evidence="1">The sequence shown here is derived from an EMBL/GenBank/DDBJ whole genome shotgun (WGS) entry which is preliminary data.</text>
</comment>
<evidence type="ECO:0000313" key="1">
    <source>
        <dbReference type="EMBL" id="KAK4020602.1"/>
    </source>
</evidence>
<name>A0ABR0A629_9CRUS</name>